<keyword evidence="6" id="KW-0325">Glycoprotein</keyword>
<dbReference type="InterPro" id="IPR001611">
    <property type="entry name" value="Leu-rich_rpt"/>
</dbReference>
<evidence type="ECO:0008006" key="9">
    <source>
        <dbReference type="Google" id="ProtNLM"/>
    </source>
</evidence>
<dbReference type="Gramene" id="Solyc02g031800.1.1">
    <property type="protein sequence ID" value="Solyc02g031800.1.1.1"/>
    <property type="gene ID" value="Solyc02g031800.1"/>
</dbReference>
<keyword evidence="3" id="KW-0732">Signal</keyword>
<reference evidence="7" key="1">
    <citation type="journal article" date="2012" name="Nature">
        <title>The tomato genome sequence provides insights into fleshy fruit evolution.</title>
        <authorList>
            <consortium name="Tomato Genome Consortium"/>
        </authorList>
    </citation>
    <scope>NUCLEOTIDE SEQUENCE [LARGE SCALE GENOMIC DNA]</scope>
    <source>
        <strain evidence="7">cv. Heinz 1706</strain>
    </source>
</reference>
<evidence type="ECO:0000256" key="6">
    <source>
        <dbReference type="ARBA" id="ARBA00023180"/>
    </source>
</evidence>
<name>A0A3Q7EWL6_SOLLC</name>
<keyword evidence="8" id="KW-1185">Reference proteome</keyword>
<comment type="subcellular location">
    <subcellularLocation>
        <location evidence="1">Membrane</location>
        <topology evidence="1">Single-pass type I membrane protein</topology>
    </subcellularLocation>
</comment>
<evidence type="ECO:0000256" key="4">
    <source>
        <dbReference type="ARBA" id="ARBA00022989"/>
    </source>
</evidence>
<sequence>MYKLKFLDLSQNNFSNLIPSCFGSMTNLMALDLRSNNFTGSSPPLCAQSTSLRTIVLNGNQFERPVLMSLINCDGLEILDVGNNTIDDTFTA</sequence>
<evidence type="ECO:0000256" key="2">
    <source>
        <dbReference type="ARBA" id="ARBA00022692"/>
    </source>
</evidence>
<dbReference type="OMA" id="MSLINCD"/>
<dbReference type="GO" id="GO:0016020">
    <property type="term" value="C:membrane"/>
    <property type="evidence" value="ECO:0007669"/>
    <property type="project" value="UniProtKB-SubCell"/>
</dbReference>
<dbReference type="InterPro" id="IPR032675">
    <property type="entry name" value="LRR_dom_sf"/>
</dbReference>
<keyword evidence="2" id="KW-0812">Transmembrane</keyword>
<organism evidence="7">
    <name type="scientific">Solanum lycopersicum</name>
    <name type="common">Tomato</name>
    <name type="synonym">Lycopersicon esculentum</name>
    <dbReference type="NCBI Taxonomy" id="4081"/>
    <lineage>
        <taxon>Eukaryota</taxon>
        <taxon>Viridiplantae</taxon>
        <taxon>Streptophyta</taxon>
        <taxon>Embryophyta</taxon>
        <taxon>Tracheophyta</taxon>
        <taxon>Spermatophyta</taxon>
        <taxon>Magnoliopsida</taxon>
        <taxon>eudicotyledons</taxon>
        <taxon>Gunneridae</taxon>
        <taxon>Pentapetalae</taxon>
        <taxon>asterids</taxon>
        <taxon>lamiids</taxon>
        <taxon>Solanales</taxon>
        <taxon>Solanaceae</taxon>
        <taxon>Solanoideae</taxon>
        <taxon>Solaneae</taxon>
        <taxon>Solanum</taxon>
        <taxon>Solanum subgen. Lycopersicon</taxon>
    </lineage>
</organism>
<evidence type="ECO:0000256" key="1">
    <source>
        <dbReference type="ARBA" id="ARBA00004479"/>
    </source>
</evidence>
<evidence type="ECO:0000256" key="5">
    <source>
        <dbReference type="ARBA" id="ARBA00023136"/>
    </source>
</evidence>
<dbReference type="PANTHER" id="PTHR48061">
    <property type="entry name" value="LEUCINE-RICH REPEAT RECEPTOR PROTEIN KINASE EMS1-LIKE-RELATED"/>
    <property type="match status" value="1"/>
</dbReference>
<dbReference type="EnsemblPlants" id="Solyc02g031800.1.1">
    <property type="protein sequence ID" value="Solyc02g031800.1.1.1"/>
    <property type="gene ID" value="Solyc02g031800.1"/>
</dbReference>
<evidence type="ECO:0000313" key="8">
    <source>
        <dbReference type="Proteomes" id="UP000004994"/>
    </source>
</evidence>
<keyword evidence="5" id="KW-0472">Membrane</keyword>
<keyword evidence="4" id="KW-1133">Transmembrane helix</keyword>
<accession>A0A3Q7EWL6</accession>
<dbReference type="InterPro" id="IPR046956">
    <property type="entry name" value="RLP23-like"/>
</dbReference>
<dbReference type="SUPFAM" id="SSF52058">
    <property type="entry name" value="L domain-like"/>
    <property type="match status" value="1"/>
</dbReference>
<dbReference type="PaxDb" id="4081-Solyc02g031800.1.1"/>
<reference evidence="7" key="2">
    <citation type="submission" date="2019-01" db="UniProtKB">
        <authorList>
            <consortium name="EnsemblPlants"/>
        </authorList>
    </citation>
    <scope>IDENTIFICATION</scope>
    <source>
        <strain evidence="7">cv. Heinz 1706</strain>
    </source>
</reference>
<dbReference type="Pfam" id="PF13855">
    <property type="entry name" value="LRR_8"/>
    <property type="match status" value="1"/>
</dbReference>
<dbReference type="AlphaFoldDB" id="A0A3Q7EWL6"/>
<dbReference type="Gene3D" id="3.80.10.10">
    <property type="entry name" value="Ribonuclease Inhibitor"/>
    <property type="match status" value="1"/>
</dbReference>
<evidence type="ECO:0000256" key="3">
    <source>
        <dbReference type="ARBA" id="ARBA00022729"/>
    </source>
</evidence>
<proteinExistence type="predicted"/>
<protein>
    <recommendedName>
        <fullName evidence="9">Leucine-rich repeat-containing N-terminal plant-type domain-containing protein</fullName>
    </recommendedName>
</protein>
<dbReference type="InParanoid" id="A0A3Q7EWL6"/>
<evidence type="ECO:0000313" key="7">
    <source>
        <dbReference type="EnsemblPlants" id="Solyc02g031800.1.1.1"/>
    </source>
</evidence>
<dbReference type="Proteomes" id="UP000004994">
    <property type="component" value="Chromosome 2"/>
</dbReference>
<dbReference type="PANTHER" id="PTHR48061:SF38">
    <property type="entry name" value="SERINE_THREONINE-PROTEIN KINASE BRI1"/>
    <property type="match status" value="1"/>
</dbReference>